<reference evidence="2 3" key="1">
    <citation type="submission" date="2018-06" db="EMBL/GenBank/DDBJ databases">
        <title>Comparative genomics reveals the genomic features of Rhizophagus irregularis, R. cerebriforme, R. diaphanum and Gigaspora rosea, and their symbiotic lifestyle signature.</title>
        <authorList>
            <person name="Morin E."/>
            <person name="San Clemente H."/>
            <person name="Chen E.C.H."/>
            <person name="De La Providencia I."/>
            <person name="Hainaut M."/>
            <person name="Kuo A."/>
            <person name="Kohler A."/>
            <person name="Murat C."/>
            <person name="Tang N."/>
            <person name="Roy S."/>
            <person name="Loubradou J."/>
            <person name="Henrissat B."/>
            <person name="Grigoriev I.V."/>
            <person name="Corradi N."/>
            <person name="Roux C."/>
            <person name="Martin F.M."/>
        </authorList>
    </citation>
    <scope>NUCLEOTIDE SEQUENCE [LARGE SCALE GENOMIC DNA]</scope>
    <source>
        <strain evidence="2 3">DAOM 194757</strain>
    </source>
</reference>
<evidence type="ECO:0000313" key="3">
    <source>
        <dbReference type="Proteomes" id="UP000266673"/>
    </source>
</evidence>
<gene>
    <name evidence="2" type="ORF">C2G38_2211149</name>
</gene>
<feature type="region of interest" description="Disordered" evidence="1">
    <location>
        <begin position="18"/>
        <end position="59"/>
    </location>
</feature>
<name>A0A397UEM4_9GLOM</name>
<dbReference type="EMBL" id="QKWP01001483">
    <property type="protein sequence ID" value="RIB08634.1"/>
    <property type="molecule type" value="Genomic_DNA"/>
</dbReference>
<evidence type="ECO:0000256" key="1">
    <source>
        <dbReference type="SAM" id="MobiDB-lite"/>
    </source>
</evidence>
<comment type="caution">
    <text evidence="2">The sequence shown here is derived from an EMBL/GenBank/DDBJ whole genome shotgun (WGS) entry which is preliminary data.</text>
</comment>
<evidence type="ECO:0000313" key="2">
    <source>
        <dbReference type="EMBL" id="RIB08634.1"/>
    </source>
</evidence>
<keyword evidence="3" id="KW-1185">Reference proteome</keyword>
<proteinExistence type="predicted"/>
<organism evidence="2 3">
    <name type="scientific">Gigaspora rosea</name>
    <dbReference type="NCBI Taxonomy" id="44941"/>
    <lineage>
        <taxon>Eukaryota</taxon>
        <taxon>Fungi</taxon>
        <taxon>Fungi incertae sedis</taxon>
        <taxon>Mucoromycota</taxon>
        <taxon>Glomeromycotina</taxon>
        <taxon>Glomeromycetes</taxon>
        <taxon>Diversisporales</taxon>
        <taxon>Gigasporaceae</taxon>
        <taxon>Gigaspora</taxon>
    </lineage>
</organism>
<sequence length="74" mass="8422">MTQNTTKLHHKYYQMVTKVTTKGTTKQRPKSHKSTARMTTKAQKKIPYNDDESNKGTTKMMTSKACDSVLISLI</sequence>
<dbReference type="Proteomes" id="UP000266673">
    <property type="component" value="Unassembled WGS sequence"/>
</dbReference>
<accession>A0A397UEM4</accession>
<feature type="compositionally biased region" description="Basic residues" evidence="1">
    <location>
        <begin position="25"/>
        <end position="35"/>
    </location>
</feature>
<protein>
    <submittedName>
        <fullName evidence="2">Uncharacterized protein</fullName>
    </submittedName>
</protein>
<dbReference type="AlphaFoldDB" id="A0A397UEM4"/>